<dbReference type="InterPro" id="IPR045121">
    <property type="entry name" value="CoAse"/>
</dbReference>
<dbReference type="PANTHER" id="PTHR12992">
    <property type="entry name" value="NUDIX HYDROLASE"/>
    <property type="match status" value="1"/>
</dbReference>
<dbReference type="GO" id="GO:0010945">
    <property type="term" value="F:coenzyme A diphosphatase activity"/>
    <property type="evidence" value="ECO:0007669"/>
    <property type="project" value="InterPro"/>
</dbReference>
<reference evidence="2 3" key="1">
    <citation type="submission" date="2021-08" db="EMBL/GenBank/DDBJ databases">
        <title>Draft Genome Sequence of Phanerochaete sordida strain YK-624.</title>
        <authorList>
            <person name="Mori T."/>
            <person name="Dohra H."/>
            <person name="Suzuki T."/>
            <person name="Kawagishi H."/>
            <person name="Hirai H."/>
        </authorList>
    </citation>
    <scope>NUCLEOTIDE SEQUENCE [LARGE SCALE GENOMIC DNA]</scope>
    <source>
        <strain evidence="2 3">YK-624</strain>
    </source>
</reference>
<dbReference type="PANTHER" id="PTHR12992:SF45">
    <property type="entry name" value="NUDIX HYDROLASE DOMAIN-CONTAINING PROTEIN"/>
    <property type="match status" value="1"/>
</dbReference>
<dbReference type="EMBL" id="BPQB01000006">
    <property type="protein sequence ID" value="GJE87308.1"/>
    <property type="molecule type" value="Genomic_DNA"/>
</dbReference>
<evidence type="ECO:0000259" key="1">
    <source>
        <dbReference type="PROSITE" id="PS51462"/>
    </source>
</evidence>
<evidence type="ECO:0000313" key="3">
    <source>
        <dbReference type="Proteomes" id="UP000703269"/>
    </source>
</evidence>
<dbReference type="InterPro" id="IPR015797">
    <property type="entry name" value="NUDIX_hydrolase-like_dom_sf"/>
</dbReference>
<evidence type="ECO:0000313" key="2">
    <source>
        <dbReference type="EMBL" id="GJE87308.1"/>
    </source>
</evidence>
<proteinExistence type="predicted"/>
<sequence>MPSRKSQKRSDLLEFHRPQLKFESAPIPPLKPESRRCLHNLAQYDAPKHKLRLPRSRSAAVLVALFVGRQGDLYVLLSQRSQHLRTFPGDTSLPGGKWDEGDRNVEDTARREAFEEIGLPIDKQRVPLLCVAEPFLAGGNLVVTPVVVLMLDNTIRPILNEAEVASLFSHPLASFLSEEAPFPVAPDAATAYHTHHDMRDWVPSGPPECAEQNSTQPARPFRMHRFLTGREASGSHSIKPVYGLTAAILIRVATIGYARKPAFELYAPGQWDMWRRIEHAVRWHPVFREARWRERIVYPGEEEDFEEWRKVHGDSMLPREKPRGLFKGLIARSRL</sequence>
<keyword evidence="3" id="KW-1185">Reference proteome</keyword>
<dbReference type="AlphaFoldDB" id="A0A9P3G2Z1"/>
<name>A0A9P3G2Z1_9APHY</name>
<protein>
    <submittedName>
        <fullName evidence="2">CoA pyrophosphatase</fullName>
    </submittedName>
</protein>
<dbReference type="CDD" id="cd03426">
    <property type="entry name" value="NUDIX_CoAse_Nudt7"/>
    <property type="match status" value="1"/>
</dbReference>
<accession>A0A9P3G2Z1</accession>
<gene>
    <name evidence="2" type="ORF">PsYK624_033910</name>
</gene>
<dbReference type="SUPFAM" id="SSF55811">
    <property type="entry name" value="Nudix"/>
    <property type="match status" value="1"/>
</dbReference>
<dbReference type="Pfam" id="PF00293">
    <property type="entry name" value="NUDIX"/>
    <property type="match status" value="1"/>
</dbReference>
<dbReference type="OrthoDB" id="10260614at2759"/>
<comment type="caution">
    <text evidence="2">The sequence shown here is derived from an EMBL/GenBank/DDBJ whole genome shotgun (WGS) entry which is preliminary data.</text>
</comment>
<dbReference type="Proteomes" id="UP000703269">
    <property type="component" value="Unassembled WGS sequence"/>
</dbReference>
<dbReference type="InterPro" id="IPR000086">
    <property type="entry name" value="NUDIX_hydrolase_dom"/>
</dbReference>
<dbReference type="Gene3D" id="3.90.79.10">
    <property type="entry name" value="Nucleoside Triphosphate Pyrophosphohydrolase"/>
    <property type="match status" value="1"/>
</dbReference>
<dbReference type="GO" id="GO:0015938">
    <property type="term" value="P:coenzyme A catabolic process"/>
    <property type="evidence" value="ECO:0007669"/>
    <property type="project" value="TreeGrafter"/>
</dbReference>
<organism evidence="2 3">
    <name type="scientific">Phanerochaete sordida</name>
    <dbReference type="NCBI Taxonomy" id="48140"/>
    <lineage>
        <taxon>Eukaryota</taxon>
        <taxon>Fungi</taxon>
        <taxon>Dikarya</taxon>
        <taxon>Basidiomycota</taxon>
        <taxon>Agaricomycotina</taxon>
        <taxon>Agaricomycetes</taxon>
        <taxon>Polyporales</taxon>
        <taxon>Phanerochaetaceae</taxon>
        <taxon>Phanerochaete</taxon>
    </lineage>
</organism>
<feature type="domain" description="Nudix hydrolase" evidence="1">
    <location>
        <begin position="56"/>
        <end position="192"/>
    </location>
</feature>
<dbReference type="PROSITE" id="PS51462">
    <property type="entry name" value="NUDIX"/>
    <property type="match status" value="1"/>
</dbReference>